<feature type="binding site" evidence="11">
    <location>
        <begin position="14"/>
        <end position="19"/>
    </location>
    <ligand>
        <name>GTP</name>
        <dbReference type="ChEBI" id="CHEBI:37565"/>
    </ligand>
</feature>
<dbReference type="InterPro" id="IPR004161">
    <property type="entry name" value="EFTu-like_2"/>
</dbReference>
<organism evidence="13 15">
    <name type="scientific">Chitinophaga sancti</name>
    <dbReference type="NCBI Taxonomy" id="1004"/>
    <lineage>
        <taxon>Bacteria</taxon>
        <taxon>Pseudomonadati</taxon>
        <taxon>Bacteroidota</taxon>
        <taxon>Chitinophagia</taxon>
        <taxon>Chitinophagales</taxon>
        <taxon>Chitinophagaceae</taxon>
        <taxon>Chitinophaga</taxon>
    </lineage>
</organism>
<dbReference type="GO" id="GO:0005525">
    <property type="term" value="F:GTP binding"/>
    <property type="evidence" value="ECO:0007669"/>
    <property type="project" value="UniProtKB-UniRule"/>
</dbReference>
<proteinExistence type="inferred from homology"/>
<dbReference type="NCBIfam" id="TIGR01393">
    <property type="entry name" value="lepA"/>
    <property type="match status" value="1"/>
</dbReference>
<reference evidence="14 16" key="2">
    <citation type="submission" date="2023-11" db="EMBL/GenBank/DDBJ databases">
        <title>MicrobeMod: A computational toolkit for identifying prokaryotic methylation and restriction-modification with nanopore sequencing.</title>
        <authorList>
            <person name="Crits-Christoph A."/>
            <person name="Kang S.C."/>
            <person name="Lee H."/>
            <person name="Ostrov N."/>
        </authorList>
    </citation>
    <scope>NUCLEOTIDE SEQUENCE [LARGE SCALE GENOMIC DNA]</scope>
    <source>
        <strain evidence="14 16">ATCC 23090</strain>
    </source>
</reference>
<evidence type="ECO:0000256" key="6">
    <source>
        <dbReference type="ARBA" id="ARBA00023134"/>
    </source>
</evidence>
<dbReference type="EC" id="3.6.5.n1" evidence="11"/>
<comment type="similarity">
    <text evidence="1 11">Belongs to the TRAFAC class translation factor GTPase superfamily. Classic translation factor GTPase family. LepA subfamily.</text>
</comment>
<evidence type="ECO:0000256" key="1">
    <source>
        <dbReference type="ARBA" id="ARBA00005454"/>
    </source>
</evidence>
<dbReference type="GO" id="GO:0005886">
    <property type="term" value="C:plasma membrane"/>
    <property type="evidence" value="ECO:0007669"/>
    <property type="project" value="UniProtKB-SubCell"/>
</dbReference>
<name>A0A1K1NBX9_9BACT</name>
<dbReference type="FunFam" id="3.30.70.870:FF:000004">
    <property type="entry name" value="Translation factor GUF1, mitochondrial"/>
    <property type="match status" value="1"/>
</dbReference>
<accession>A0A1K1NBX9</accession>
<keyword evidence="7 11" id="KW-0472">Membrane</keyword>
<evidence type="ECO:0000256" key="11">
    <source>
        <dbReference type="HAMAP-Rule" id="MF_00071"/>
    </source>
</evidence>
<evidence type="ECO:0000256" key="4">
    <source>
        <dbReference type="ARBA" id="ARBA00022801"/>
    </source>
</evidence>
<dbReference type="InterPro" id="IPR000640">
    <property type="entry name" value="EFG_V-like"/>
</dbReference>
<comment type="catalytic activity">
    <reaction evidence="8 11">
        <text>GTP + H2O = GDP + phosphate + H(+)</text>
        <dbReference type="Rhea" id="RHEA:19669"/>
        <dbReference type="ChEBI" id="CHEBI:15377"/>
        <dbReference type="ChEBI" id="CHEBI:15378"/>
        <dbReference type="ChEBI" id="CHEBI:37565"/>
        <dbReference type="ChEBI" id="CHEBI:43474"/>
        <dbReference type="ChEBI" id="CHEBI:58189"/>
        <dbReference type="EC" id="3.6.5.n1"/>
    </reaction>
</comment>
<keyword evidence="16" id="KW-1185">Reference proteome</keyword>
<evidence type="ECO:0000256" key="5">
    <source>
        <dbReference type="ARBA" id="ARBA00022917"/>
    </source>
</evidence>
<evidence type="ECO:0000313" key="14">
    <source>
        <dbReference type="EMBL" id="WQG91025.1"/>
    </source>
</evidence>
<dbReference type="Proteomes" id="UP000183788">
    <property type="component" value="Unassembled WGS sequence"/>
</dbReference>
<dbReference type="GO" id="GO:0043022">
    <property type="term" value="F:ribosome binding"/>
    <property type="evidence" value="ECO:0007669"/>
    <property type="project" value="UniProtKB-UniRule"/>
</dbReference>
<dbReference type="Pfam" id="PF06421">
    <property type="entry name" value="LepA_C"/>
    <property type="match status" value="1"/>
</dbReference>
<dbReference type="Pfam" id="PF00009">
    <property type="entry name" value="GTP_EFTU"/>
    <property type="match status" value="1"/>
</dbReference>
<dbReference type="FunFam" id="3.30.70.240:FF:000007">
    <property type="entry name" value="Translation factor GUF1, mitochondrial"/>
    <property type="match status" value="1"/>
</dbReference>
<evidence type="ECO:0000256" key="7">
    <source>
        <dbReference type="ARBA" id="ARBA00023136"/>
    </source>
</evidence>
<dbReference type="InterPro" id="IPR027417">
    <property type="entry name" value="P-loop_NTPase"/>
</dbReference>
<comment type="subcellular location">
    <subcellularLocation>
        <location evidence="11">Cell membrane</location>
        <topology evidence="11">Peripheral membrane protein</topology>
        <orientation evidence="11">Cytoplasmic side</orientation>
    </subcellularLocation>
</comment>
<dbReference type="NCBIfam" id="TIGR00231">
    <property type="entry name" value="small_GTP"/>
    <property type="match status" value="1"/>
</dbReference>
<gene>
    <name evidence="11 14" type="primary">lepA</name>
    <name evidence="13" type="ORF">SAMN05661012_01178</name>
    <name evidence="14" type="ORF">SR876_05915</name>
</gene>
<dbReference type="RefSeq" id="WP_072357739.1">
    <property type="nucleotide sequence ID" value="NZ_CBHWAX010000026.1"/>
</dbReference>
<evidence type="ECO:0000256" key="3">
    <source>
        <dbReference type="ARBA" id="ARBA00022741"/>
    </source>
</evidence>
<dbReference type="EMBL" id="FPIZ01000003">
    <property type="protein sequence ID" value="SFW32952.1"/>
    <property type="molecule type" value="Genomic_DNA"/>
</dbReference>
<evidence type="ECO:0000313" key="16">
    <source>
        <dbReference type="Proteomes" id="UP001326715"/>
    </source>
</evidence>
<dbReference type="OrthoDB" id="9801591at2"/>
<feature type="domain" description="Tr-type G" evidence="12">
    <location>
        <begin position="2"/>
        <end position="183"/>
    </location>
</feature>
<dbReference type="Pfam" id="PF03144">
    <property type="entry name" value="GTP_EFTU_D2"/>
    <property type="match status" value="1"/>
</dbReference>
<keyword evidence="5 11" id="KW-0648">Protein biosynthesis</keyword>
<dbReference type="EMBL" id="CP140154">
    <property type="protein sequence ID" value="WQG91025.1"/>
    <property type="molecule type" value="Genomic_DNA"/>
</dbReference>
<dbReference type="AlphaFoldDB" id="A0A1K1NBX9"/>
<keyword evidence="6 11" id="KW-0342">GTP-binding</keyword>
<dbReference type="PANTHER" id="PTHR43512">
    <property type="entry name" value="TRANSLATION FACTOR GUF1-RELATED"/>
    <property type="match status" value="1"/>
</dbReference>
<evidence type="ECO:0000259" key="12">
    <source>
        <dbReference type="PROSITE" id="PS51722"/>
    </source>
</evidence>
<reference evidence="13 15" key="1">
    <citation type="submission" date="2016-11" db="EMBL/GenBank/DDBJ databases">
        <authorList>
            <person name="Jaros S."/>
            <person name="Januszkiewicz K."/>
            <person name="Wedrychowicz H."/>
        </authorList>
    </citation>
    <scope>NUCLEOTIDE SEQUENCE [LARGE SCALE GENOMIC DNA]</scope>
    <source>
        <strain evidence="13 15">DSM 784</strain>
    </source>
</reference>
<dbReference type="Gene3D" id="3.40.50.300">
    <property type="entry name" value="P-loop containing nucleotide triphosphate hydrolases"/>
    <property type="match status" value="1"/>
</dbReference>
<dbReference type="InterPro" id="IPR038363">
    <property type="entry name" value="LepA_C_sf"/>
</dbReference>
<dbReference type="Gene3D" id="3.30.70.2570">
    <property type="entry name" value="Elongation factor 4, C-terminal domain"/>
    <property type="match status" value="1"/>
</dbReference>
<dbReference type="CDD" id="cd03699">
    <property type="entry name" value="EF4_II"/>
    <property type="match status" value="1"/>
</dbReference>
<dbReference type="PRINTS" id="PR00315">
    <property type="entry name" value="ELONGATNFCT"/>
</dbReference>
<dbReference type="CDD" id="cd01890">
    <property type="entry name" value="LepA"/>
    <property type="match status" value="1"/>
</dbReference>
<dbReference type="GO" id="GO:0003924">
    <property type="term" value="F:GTPase activity"/>
    <property type="evidence" value="ECO:0007669"/>
    <property type="project" value="UniProtKB-UniRule"/>
</dbReference>
<evidence type="ECO:0000256" key="9">
    <source>
        <dbReference type="ARBA" id="ARBA00057626"/>
    </source>
</evidence>
<dbReference type="Proteomes" id="UP001326715">
    <property type="component" value="Chromosome"/>
</dbReference>
<evidence type="ECO:0000256" key="10">
    <source>
        <dbReference type="ARBA" id="ARBA00061052"/>
    </source>
</evidence>
<dbReference type="Pfam" id="PF00679">
    <property type="entry name" value="EFG_C"/>
    <property type="match status" value="1"/>
</dbReference>
<dbReference type="InterPro" id="IPR035654">
    <property type="entry name" value="LepA_IV"/>
</dbReference>
<evidence type="ECO:0000313" key="15">
    <source>
        <dbReference type="Proteomes" id="UP000183788"/>
    </source>
</evidence>
<comment type="similarity">
    <text evidence="10">Belongs to the GTP-binding elongation factor family. LepA subfamily.</text>
</comment>
<evidence type="ECO:0000313" key="13">
    <source>
        <dbReference type="EMBL" id="SFW32952.1"/>
    </source>
</evidence>
<evidence type="ECO:0000256" key="8">
    <source>
        <dbReference type="ARBA" id="ARBA00050293"/>
    </source>
</evidence>
<dbReference type="HAMAP" id="MF_00071">
    <property type="entry name" value="LepA"/>
    <property type="match status" value="1"/>
</dbReference>
<dbReference type="PANTHER" id="PTHR43512:SF4">
    <property type="entry name" value="TRANSLATION FACTOR GUF1 HOMOLOG, CHLOROPLASTIC"/>
    <property type="match status" value="1"/>
</dbReference>
<dbReference type="FunFam" id="2.40.30.10:FF:000015">
    <property type="entry name" value="Translation factor GUF1, mitochondrial"/>
    <property type="match status" value="1"/>
</dbReference>
<feature type="binding site" evidence="11">
    <location>
        <begin position="130"/>
        <end position="133"/>
    </location>
    <ligand>
        <name>GTP</name>
        <dbReference type="ChEBI" id="CHEBI:37565"/>
    </ligand>
</feature>
<dbReference type="FunFam" id="3.40.50.300:FF:000078">
    <property type="entry name" value="Elongation factor 4"/>
    <property type="match status" value="1"/>
</dbReference>
<evidence type="ECO:0000256" key="2">
    <source>
        <dbReference type="ARBA" id="ARBA00022475"/>
    </source>
</evidence>
<dbReference type="GO" id="GO:0045727">
    <property type="term" value="P:positive regulation of translation"/>
    <property type="evidence" value="ECO:0007669"/>
    <property type="project" value="UniProtKB-UniRule"/>
</dbReference>
<dbReference type="InterPro" id="IPR035647">
    <property type="entry name" value="EFG_III/V"/>
</dbReference>
<dbReference type="Gene3D" id="3.30.70.240">
    <property type="match status" value="1"/>
</dbReference>
<dbReference type="Gene3D" id="3.30.70.870">
    <property type="entry name" value="Elongation Factor G (Translational Gtpase), domain 3"/>
    <property type="match status" value="1"/>
</dbReference>
<dbReference type="InterPro" id="IPR013842">
    <property type="entry name" value="LepA_CTD"/>
</dbReference>
<comment type="function">
    <text evidence="9 11">Required for accurate and efficient protein synthesis under certain stress conditions. May act as a fidelity factor of the translation reaction, by catalyzing a one-codon backward translocation of tRNAs on improperly translocated ribosomes. Back-translocation proceeds from a post-translocation (POST) complex to a pre-translocation (PRE) complex, thus giving elongation factor G a second chance to translocate the tRNAs correctly. Binds to ribosomes in a GTP-dependent manner.</text>
</comment>
<keyword evidence="14" id="KW-0251">Elongation factor</keyword>
<dbReference type="SUPFAM" id="SSF54980">
    <property type="entry name" value="EF-G C-terminal domain-like"/>
    <property type="match status" value="2"/>
</dbReference>
<dbReference type="Gene3D" id="2.40.30.10">
    <property type="entry name" value="Translation factors"/>
    <property type="match status" value="1"/>
</dbReference>
<dbReference type="CDD" id="cd16260">
    <property type="entry name" value="EF4_III"/>
    <property type="match status" value="1"/>
</dbReference>
<protein>
    <recommendedName>
        <fullName evidence="11">Elongation factor 4</fullName>
        <shortName evidence="11">EF-4</shortName>
        <ecNumber evidence="11">3.6.5.n1</ecNumber>
    </recommendedName>
    <alternativeName>
        <fullName evidence="11">Ribosomal back-translocase LepA</fullName>
    </alternativeName>
</protein>
<dbReference type="InterPro" id="IPR000795">
    <property type="entry name" value="T_Tr_GTP-bd_dom"/>
</dbReference>
<sequence>MKNIRNFCIIAHIDHGKSTLADRLLEHTKTISERDMQAQVLDDMDLEREKGITIKSHAIQMNYTFKGEQYVFNLIDTPGHVDFSYEVSRALAACEGALLLVDAAQGIQAQTISNLYLALENDLEIIPVINKIDMEGAMIPEVKDQIIELIGCKEDEILLASGKTGIGIEEILEAIVTRIPAPKGDQEAPLQALIFDSVFNSFRGIIAYYRIYNGIIKKGEKIRFVNTGQEYFADEVGVLKLGLSPQKEVKTGDVGYIITGIKNAKEVKVGDTITSMANPSLDAIKGFEEVKPMVFAGIFPVNTEDFEELRDCMEKLQLNDASLTFELETSQALGFGFRCGFLGMLHMEIIQERLEREFNQTVITTVPNVSFIAYTTRQEVVLVNNPSEMPDPSRIERIEEPWIRAQIITKPDYIGNIMTLCLGKRGLLINQSYLTPTRVELIFEMPLTEIVFDFYDKLKSQTRGYASFDYSPIGMRDSDIAKMDILLNGDKVDALSALIHRSRAQDFGRKLCEKLRELLPRQQFMIAIQAAIGAKILARETISAMRKDVTAKCYGGDISRKRKLLEKQKEGKKRMRQIGNVEVPQEAFLAVLKLDE</sequence>
<dbReference type="CDD" id="cd03709">
    <property type="entry name" value="lepA_C"/>
    <property type="match status" value="1"/>
</dbReference>
<dbReference type="FunFam" id="3.30.70.2570:FF:000001">
    <property type="entry name" value="Translation factor GUF1, mitochondrial"/>
    <property type="match status" value="1"/>
</dbReference>
<dbReference type="STRING" id="1004.SAMN05661012_01178"/>
<keyword evidence="3 11" id="KW-0547">Nucleotide-binding</keyword>
<keyword evidence="2 11" id="KW-1003">Cell membrane</keyword>
<dbReference type="InterPro" id="IPR006297">
    <property type="entry name" value="EF-4"/>
</dbReference>
<dbReference type="GO" id="GO:0003746">
    <property type="term" value="F:translation elongation factor activity"/>
    <property type="evidence" value="ECO:0007669"/>
    <property type="project" value="UniProtKB-UniRule"/>
</dbReference>
<dbReference type="PROSITE" id="PS51722">
    <property type="entry name" value="G_TR_2"/>
    <property type="match status" value="1"/>
</dbReference>
<dbReference type="SUPFAM" id="SSF52540">
    <property type="entry name" value="P-loop containing nucleoside triphosphate hydrolases"/>
    <property type="match status" value="1"/>
</dbReference>
<dbReference type="InterPro" id="IPR005225">
    <property type="entry name" value="Small_GTP-bd"/>
</dbReference>
<keyword evidence="4 11" id="KW-0378">Hydrolase</keyword>